<evidence type="ECO:0000259" key="4">
    <source>
        <dbReference type="PROSITE" id="PS51186"/>
    </source>
</evidence>
<organism evidence="5 6">
    <name type="scientific">Allosaccharopolyspora coralli</name>
    <dbReference type="NCBI Taxonomy" id="2665642"/>
    <lineage>
        <taxon>Bacteria</taxon>
        <taxon>Bacillati</taxon>
        <taxon>Actinomycetota</taxon>
        <taxon>Actinomycetes</taxon>
        <taxon>Pseudonocardiales</taxon>
        <taxon>Pseudonocardiaceae</taxon>
        <taxon>Allosaccharopolyspora</taxon>
    </lineage>
</organism>
<evidence type="ECO:0000256" key="1">
    <source>
        <dbReference type="ARBA" id="ARBA00022679"/>
    </source>
</evidence>
<dbReference type="InterPro" id="IPR016181">
    <property type="entry name" value="Acyl_CoA_acyltransferase"/>
</dbReference>
<dbReference type="PANTHER" id="PTHR43792">
    <property type="entry name" value="GNAT FAMILY, PUTATIVE (AFU_ORTHOLOGUE AFUA_3G00765)-RELATED-RELATED"/>
    <property type="match status" value="1"/>
</dbReference>
<sequence length="178" mass="19889">MDTPREKLHHDGVDLRRWEHSDVDEALRVVTESHDHLTPWMAWANGYGHDKAVEFLSRSDECWREGRAFSYAILSGQGAIIGACELMARIGAGGLEIGYWLHPRHTGHGVMTRAVAALIDEAWRIGADHVEIVHDEANIASGAIPRRLGFTEVDRRSPPQQPVTSAEVGVDVVWRLTR</sequence>
<dbReference type="Pfam" id="PF13302">
    <property type="entry name" value="Acetyltransf_3"/>
    <property type="match status" value="1"/>
</dbReference>
<dbReference type="InterPro" id="IPR000182">
    <property type="entry name" value="GNAT_dom"/>
</dbReference>
<dbReference type="InterPro" id="IPR051531">
    <property type="entry name" value="N-acetyltransferase"/>
</dbReference>
<dbReference type="EMBL" id="CP045929">
    <property type="protein sequence ID" value="QGK71354.1"/>
    <property type="molecule type" value="Genomic_DNA"/>
</dbReference>
<dbReference type="SUPFAM" id="SSF55729">
    <property type="entry name" value="Acyl-CoA N-acyltransferases (Nat)"/>
    <property type="match status" value="1"/>
</dbReference>
<evidence type="ECO:0000313" key="5">
    <source>
        <dbReference type="EMBL" id="QGK71354.1"/>
    </source>
</evidence>
<proteinExistence type="inferred from homology"/>
<accession>A0A5Q3QDR2</accession>
<name>A0A5Q3QDR2_9PSEU</name>
<dbReference type="Gene3D" id="3.40.630.30">
    <property type="match status" value="1"/>
</dbReference>
<keyword evidence="6" id="KW-1185">Reference proteome</keyword>
<evidence type="ECO:0000256" key="3">
    <source>
        <dbReference type="ARBA" id="ARBA00038502"/>
    </source>
</evidence>
<comment type="similarity">
    <text evidence="3">Belongs to the acetyltransferase family. RimJ subfamily.</text>
</comment>
<reference evidence="6" key="1">
    <citation type="submission" date="2019-11" db="EMBL/GenBank/DDBJ databases">
        <title>The complete genome sequence of Saccharopolyspora sp. E2A.</title>
        <authorList>
            <person name="Zhang G."/>
        </authorList>
    </citation>
    <scope>NUCLEOTIDE SEQUENCE [LARGE SCALE GENOMIC DNA]</scope>
    <source>
        <strain evidence="6">E2A</strain>
    </source>
</reference>
<dbReference type="PANTHER" id="PTHR43792:SF8">
    <property type="entry name" value="[RIBOSOMAL PROTEIN US5]-ALANINE N-ACETYLTRANSFERASE"/>
    <property type="match status" value="1"/>
</dbReference>
<dbReference type="Proteomes" id="UP000371041">
    <property type="component" value="Chromosome"/>
</dbReference>
<keyword evidence="2" id="KW-0012">Acyltransferase</keyword>
<dbReference type="AlphaFoldDB" id="A0A5Q3QDR2"/>
<keyword evidence="1 5" id="KW-0808">Transferase</keyword>
<dbReference type="RefSeq" id="WP_154077930.1">
    <property type="nucleotide sequence ID" value="NZ_CP045929.1"/>
</dbReference>
<dbReference type="KEGG" id="sace:GIY23_19155"/>
<dbReference type="GO" id="GO:0005737">
    <property type="term" value="C:cytoplasm"/>
    <property type="evidence" value="ECO:0007669"/>
    <property type="project" value="TreeGrafter"/>
</dbReference>
<evidence type="ECO:0000256" key="2">
    <source>
        <dbReference type="ARBA" id="ARBA00023315"/>
    </source>
</evidence>
<feature type="domain" description="N-acetyltransferase" evidence="4">
    <location>
        <begin position="13"/>
        <end position="178"/>
    </location>
</feature>
<evidence type="ECO:0000313" key="6">
    <source>
        <dbReference type="Proteomes" id="UP000371041"/>
    </source>
</evidence>
<dbReference type="GO" id="GO:0008999">
    <property type="term" value="F:protein-N-terminal-alanine acetyltransferase activity"/>
    <property type="evidence" value="ECO:0007669"/>
    <property type="project" value="TreeGrafter"/>
</dbReference>
<dbReference type="PROSITE" id="PS51186">
    <property type="entry name" value="GNAT"/>
    <property type="match status" value="1"/>
</dbReference>
<protein>
    <submittedName>
        <fullName evidence="5">GNAT family N-acetyltransferase</fullName>
    </submittedName>
</protein>
<gene>
    <name evidence="5" type="ORF">GIY23_19155</name>
</gene>